<feature type="region of interest" description="Disordered" evidence="6">
    <location>
        <begin position="172"/>
        <end position="193"/>
    </location>
</feature>
<evidence type="ECO:0000256" key="5">
    <source>
        <dbReference type="ARBA" id="ARBA00023242"/>
    </source>
</evidence>
<evidence type="ECO:0000256" key="1">
    <source>
        <dbReference type="ARBA" id="ARBA00004123"/>
    </source>
</evidence>
<dbReference type="Proteomes" id="UP000042958">
    <property type="component" value="Unassembled WGS sequence"/>
</dbReference>
<feature type="compositionally biased region" description="Polar residues" evidence="6">
    <location>
        <begin position="17"/>
        <end position="32"/>
    </location>
</feature>
<keyword evidence="4" id="KW-0804">Transcription</keyword>
<organism evidence="7 8">
    <name type="scientific">Penicillium brasilianum</name>
    <dbReference type="NCBI Taxonomy" id="104259"/>
    <lineage>
        <taxon>Eukaryota</taxon>
        <taxon>Fungi</taxon>
        <taxon>Dikarya</taxon>
        <taxon>Ascomycota</taxon>
        <taxon>Pezizomycotina</taxon>
        <taxon>Eurotiomycetes</taxon>
        <taxon>Eurotiomycetidae</taxon>
        <taxon>Eurotiales</taxon>
        <taxon>Aspergillaceae</taxon>
        <taxon>Penicillium</taxon>
    </lineage>
</organism>
<proteinExistence type="inferred from homology"/>
<dbReference type="Pfam" id="PF11571">
    <property type="entry name" value="Med27"/>
    <property type="match status" value="1"/>
</dbReference>
<evidence type="ECO:0000256" key="2">
    <source>
        <dbReference type="ARBA" id="ARBA00008048"/>
    </source>
</evidence>
<keyword evidence="8" id="KW-1185">Reference proteome</keyword>
<feature type="compositionally biased region" description="Basic and acidic residues" evidence="6">
    <location>
        <begin position="172"/>
        <end position="188"/>
    </location>
</feature>
<accession>A0A0F7TIT5</accession>
<dbReference type="STRING" id="104259.A0A0F7TIT5"/>
<dbReference type="GO" id="GO:0016592">
    <property type="term" value="C:mediator complex"/>
    <property type="evidence" value="ECO:0007669"/>
    <property type="project" value="InterPro"/>
</dbReference>
<dbReference type="OrthoDB" id="10254221at2759"/>
<dbReference type="InterPro" id="IPR021627">
    <property type="entry name" value="Mediator_Med27"/>
</dbReference>
<dbReference type="EMBL" id="CDHK01000002">
    <property type="protein sequence ID" value="CEJ55391.1"/>
    <property type="molecule type" value="Genomic_DNA"/>
</dbReference>
<evidence type="ECO:0008006" key="9">
    <source>
        <dbReference type="Google" id="ProtNLM"/>
    </source>
</evidence>
<evidence type="ECO:0000256" key="4">
    <source>
        <dbReference type="ARBA" id="ARBA00023163"/>
    </source>
</evidence>
<feature type="compositionally biased region" description="Low complexity" evidence="6">
    <location>
        <begin position="1"/>
        <end position="15"/>
    </location>
</feature>
<evidence type="ECO:0000256" key="3">
    <source>
        <dbReference type="ARBA" id="ARBA00023015"/>
    </source>
</evidence>
<evidence type="ECO:0000313" key="7">
    <source>
        <dbReference type="EMBL" id="CEJ55391.1"/>
    </source>
</evidence>
<dbReference type="AlphaFoldDB" id="A0A0F7TIT5"/>
<protein>
    <recommendedName>
        <fullName evidence="9">Mediator complex subunit 27</fullName>
    </recommendedName>
</protein>
<sequence>MSTIPPSVAPAAPVAMTESTTMKVEDQVSSAQKAPETANGDAPPVNWESEIQLVSSLAKLQELERKIHELRHVVPSRLLEPLATLSDQKEPSGVTYANSPMHLRNGLDQAARTQVAEIESFKSTWQGPELKPVWAHVESRIKDSNGQILQPTGMWEKDYDVLLEELLQAEKSKEQERLREEEEAERTKAQSSEGGWQAIVESFIQRGVPGVRVIKGEGAPSLAIALSKAGIIFHIGGLKENDGSAVAEWHVSSRAAPGRVPTKIENSITECLNSRSRKWDLAFLLDMISSYADLKQTPCVKCQKLTNNSAQLPTIRRAQSNQPLEQEPQVFAFDALHSSCA</sequence>
<evidence type="ECO:0000313" key="8">
    <source>
        <dbReference type="Proteomes" id="UP000042958"/>
    </source>
</evidence>
<name>A0A0F7TIT5_PENBI</name>
<reference evidence="8" key="1">
    <citation type="journal article" date="2015" name="Genome Announc.">
        <title>Draft genome sequence of the fungus Penicillium brasilianum MG11.</title>
        <authorList>
            <person name="Horn F."/>
            <person name="Linde J."/>
            <person name="Mattern D.J."/>
            <person name="Walther G."/>
            <person name="Guthke R."/>
            <person name="Brakhage A.A."/>
            <person name="Valiante V."/>
        </authorList>
    </citation>
    <scope>NUCLEOTIDE SEQUENCE [LARGE SCALE GENOMIC DNA]</scope>
    <source>
        <strain evidence="8">MG11</strain>
    </source>
</reference>
<keyword evidence="5" id="KW-0539">Nucleus</keyword>
<comment type="similarity">
    <text evidence="2">Belongs to the Mediator complex subunit 27 family.</text>
</comment>
<gene>
    <name evidence="7" type="ORF">PMG11_01653</name>
</gene>
<feature type="region of interest" description="Disordered" evidence="6">
    <location>
        <begin position="1"/>
        <end position="45"/>
    </location>
</feature>
<evidence type="ECO:0000256" key="6">
    <source>
        <dbReference type="SAM" id="MobiDB-lite"/>
    </source>
</evidence>
<keyword evidence="3" id="KW-0805">Transcription regulation</keyword>
<comment type="subcellular location">
    <subcellularLocation>
        <location evidence="1">Nucleus</location>
    </subcellularLocation>
</comment>